<dbReference type="Proteomes" id="UP000656881">
    <property type="component" value="Unassembled WGS sequence"/>
</dbReference>
<comment type="caution">
    <text evidence="2">The sequence shown here is derived from an EMBL/GenBank/DDBJ whole genome shotgun (WGS) entry which is preliminary data.</text>
</comment>
<evidence type="ECO:0000313" key="2">
    <source>
        <dbReference type="EMBL" id="GGO54085.1"/>
    </source>
</evidence>
<organism evidence="2 3">
    <name type="scientific">Streptomyces lasiicapitis</name>
    <dbReference type="NCBI Taxonomy" id="1923961"/>
    <lineage>
        <taxon>Bacteria</taxon>
        <taxon>Bacillati</taxon>
        <taxon>Actinomycetota</taxon>
        <taxon>Actinomycetes</taxon>
        <taxon>Kitasatosporales</taxon>
        <taxon>Streptomycetaceae</taxon>
        <taxon>Streptomyces</taxon>
    </lineage>
</organism>
<name>A0ABQ2MKT7_9ACTN</name>
<evidence type="ECO:0000313" key="3">
    <source>
        <dbReference type="Proteomes" id="UP000656881"/>
    </source>
</evidence>
<reference evidence="3" key="1">
    <citation type="journal article" date="2019" name="Int. J. Syst. Evol. Microbiol.">
        <title>The Global Catalogue of Microorganisms (GCM) 10K type strain sequencing project: providing services to taxonomists for standard genome sequencing and annotation.</title>
        <authorList>
            <consortium name="The Broad Institute Genomics Platform"/>
            <consortium name="The Broad Institute Genome Sequencing Center for Infectious Disease"/>
            <person name="Wu L."/>
            <person name="Ma J."/>
        </authorList>
    </citation>
    <scope>NUCLEOTIDE SEQUENCE [LARGE SCALE GENOMIC DNA]</scope>
    <source>
        <strain evidence="3">CGMCC 4.7349</strain>
    </source>
</reference>
<keyword evidence="3" id="KW-1185">Reference proteome</keyword>
<dbReference type="EMBL" id="BMNG01000015">
    <property type="protein sequence ID" value="GGO54085.1"/>
    <property type="molecule type" value="Genomic_DNA"/>
</dbReference>
<feature type="compositionally biased region" description="Pro residues" evidence="1">
    <location>
        <begin position="239"/>
        <end position="252"/>
    </location>
</feature>
<feature type="region of interest" description="Disordered" evidence="1">
    <location>
        <begin position="212"/>
        <end position="263"/>
    </location>
</feature>
<gene>
    <name evidence="2" type="ORF">GCM10012286_63020</name>
</gene>
<sequence>MAFPDTSLGVRVELLLGETWVDITADVFTQSPITITRGRPDEGARTDASACSFVLDNRTGRYSPRNPRSDLYGLLGRNTPVRVSVQPDPAGPRLVRFVGEVPAWPVRWGTPHDVTVSVSAAGILRRLGQGAAPLHSAMRREFTHPSRTSIVAYWPLEGGSGATEFASALPSAPPMRITTAGVRPAAYNAYTASDALPTLAAGSLTGVVSRYPSTGKSPCGCSWPSPRPRPRPRSRCAPSPAPDSSPAGPSPCAPATGSPCTGA</sequence>
<protein>
    <submittedName>
        <fullName evidence="2">Uncharacterized protein</fullName>
    </submittedName>
</protein>
<feature type="compositionally biased region" description="Low complexity" evidence="1">
    <location>
        <begin position="253"/>
        <end position="263"/>
    </location>
</feature>
<proteinExistence type="predicted"/>
<evidence type="ECO:0000256" key="1">
    <source>
        <dbReference type="SAM" id="MobiDB-lite"/>
    </source>
</evidence>
<accession>A0ABQ2MKT7</accession>